<keyword evidence="3" id="KW-1185">Reference proteome</keyword>
<gene>
    <name evidence="2" type="ORF">Sjap_024038</name>
</gene>
<protein>
    <submittedName>
        <fullName evidence="2">Uncharacterized protein</fullName>
    </submittedName>
</protein>
<accession>A0AAP0ECP8</accession>
<evidence type="ECO:0000313" key="3">
    <source>
        <dbReference type="Proteomes" id="UP001417504"/>
    </source>
</evidence>
<evidence type="ECO:0000256" key="1">
    <source>
        <dbReference type="SAM" id="MobiDB-lite"/>
    </source>
</evidence>
<dbReference type="Proteomes" id="UP001417504">
    <property type="component" value="Unassembled WGS sequence"/>
</dbReference>
<reference evidence="2 3" key="1">
    <citation type="submission" date="2024-01" db="EMBL/GenBank/DDBJ databases">
        <title>Genome assemblies of Stephania.</title>
        <authorList>
            <person name="Yang L."/>
        </authorList>
    </citation>
    <scope>NUCLEOTIDE SEQUENCE [LARGE SCALE GENOMIC DNA]</scope>
    <source>
        <strain evidence="2">QJT</strain>
        <tissue evidence="2">Leaf</tissue>
    </source>
</reference>
<proteinExistence type="predicted"/>
<comment type="caution">
    <text evidence="2">The sequence shown here is derived from an EMBL/GenBank/DDBJ whole genome shotgun (WGS) entry which is preliminary data.</text>
</comment>
<sequence length="147" mass="17187">MEEAPRNKLQNRVQTPYHHHHQKQPLTPTRKLSPWNGASTLYYDSYELRAVTQQLNATIKNTSVASRSSLLSPRVSPCRLKYPTRFPLWRCLDRMYEENARKGRQRRVVGCGAVNTAANHENKKSLFIPRLWSKIKRTFLITRINQA</sequence>
<dbReference type="AlphaFoldDB" id="A0AAP0ECP8"/>
<dbReference type="EMBL" id="JBBNAE010000010">
    <property type="protein sequence ID" value="KAK9090861.1"/>
    <property type="molecule type" value="Genomic_DNA"/>
</dbReference>
<evidence type="ECO:0000313" key="2">
    <source>
        <dbReference type="EMBL" id="KAK9090861.1"/>
    </source>
</evidence>
<name>A0AAP0ECP8_9MAGN</name>
<feature type="region of interest" description="Disordered" evidence="1">
    <location>
        <begin position="1"/>
        <end position="31"/>
    </location>
</feature>
<organism evidence="2 3">
    <name type="scientific">Stephania japonica</name>
    <dbReference type="NCBI Taxonomy" id="461633"/>
    <lineage>
        <taxon>Eukaryota</taxon>
        <taxon>Viridiplantae</taxon>
        <taxon>Streptophyta</taxon>
        <taxon>Embryophyta</taxon>
        <taxon>Tracheophyta</taxon>
        <taxon>Spermatophyta</taxon>
        <taxon>Magnoliopsida</taxon>
        <taxon>Ranunculales</taxon>
        <taxon>Menispermaceae</taxon>
        <taxon>Menispermoideae</taxon>
        <taxon>Cissampelideae</taxon>
        <taxon>Stephania</taxon>
    </lineage>
</organism>